<feature type="domain" description="C3H1-type" evidence="6">
    <location>
        <begin position="271"/>
        <end position="298"/>
    </location>
</feature>
<evidence type="ECO:0000256" key="5">
    <source>
        <dbReference type="SAM" id="MobiDB-lite"/>
    </source>
</evidence>
<feature type="region of interest" description="Disordered" evidence="5">
    <location>
        <begin position="1"/>
        <end position="95"/>
    </location>
</feature>
<accession>A0AAV5IR16</accession>
<dbReference type="InterPro" id="IPR000571">
    <property type="entry name" value="Znf_CCCH"/>
</dbReference>
<dbReference type="PANTHER" id="PTHR36886">
    <property type="entry name" value="PROTEIN FRIGIDA-ESSENTIAL 1"/>
    <property type="match status" value="1"/>
</dbReference>
<keyword evidence="2 4" id="KW-0863">Zinc-finger</keyword>
<feature type="compositionally biased region" description="Polar residues" evidence="5">
    <location>
        <begin position="392"/>
        <end position="402"/>
    </location>
</feature>
<feature type="region of interest" description="Disordered" evidence="5">
    <location>
        <begin position="624"/>
        <end position="648"/>
    </location>
</feature>
<dbReference type="InterPro" id="IPR052650">
    <property type="entry name" value="Zinc_finger_CCCH"/>
</dbReference>
<evidence type="ECO:0000259" key="6">
    <source>
        <dbReference type="PROSITE" id="PS50103"/>
    </source>
</evidence>
<evidence type="ECO:0000256" key="2">
    <source>
        <dbReference type="ARBA" id="ARBA00022771"/>
    </source>
</evidence>
<feature type="region of interest" description="Disordered" evidence="5">
    <location>
        <begin position="330"/>
        <end position="349"/>
    </location>
</feature>
<evidence type="ECO:0000256" key="4">
    <source>
        <dbReference type="PROSITE-ProRule" id="PRU00723"/>
    </source>
</evidence>
<gene>
    <name evidence="7" type="ORF">SLEP1_g13583</name>
</gene>
<dbReference type="EMBL" id="BPVZ01000016">
    <property type="protein sequence ID" value="GKV00980.1"/>
    <property type="molecule type" value="Genomic_DNA"/>
</dbReference>
<feature type="compositionally biased region" description="Polar residues" evidence="5">
    <location>
        <begin position="56"/>
        <end position="66"/>
    </location>
</feature>
<proteinExistence type="predicted"/>
<feature type="compositionally biased region" description="Polar residues" evidence="5">
    <location>
        <begin position="336"/>
        <end position="349"/>
    </location>
</feature>
<protein>
    <recommendedName>
        <fullName evidence="6">C3H1-type domain-containing protein</fullName>
    </recommendedName>
</protein>
<feature type="region of interest" description="Disordered" evidence="5">
    <location>
        <begin position="392"/>
        <end position="430"/>
    </location>
</feature>
<dbReference type="InterPro" id="IPR036855">
    <property type="entry name" value="Znf_CCCH_sf"/>
</dbReference>
<feature type="compositionally biased region" description="Basic and acidic residues" evidence="5">
    <location>
        <begin position="632"/>
        <end position="642"/>
    </location>
</feature>
<dbReference type="PANTHER" id="PTHR36886:SF3">
    <property type="entry name" value="PROTEIN FRIGIDA-ESSENTIAL 1"/>
    <property type="match status" value="1"/>
</dbReference>
<dbReference type="GO" id="GO:0008270">
    <property type="term" value="F:zinc ion binding"/>
    <property type="evidence" value="ECO:0007669"/>
    <property type="project" value="UniProtKB-KW"/>
</dbReference>
<organism evidence="7 8">
    <name type="scientific">Rubroshorea leprosula</name>
    <dbReference type="NCBI Taxonomy" id="152421"/>
    <lineage>
        <taxon>Eukaryota</taxon>
        <taxon>Viridiplantae</taxon>
        <taxon>Streptophyta</taxon>
        <taxon>Embryophyta</taxon>
        <taxon>Tracheophyta</taxon>
        <taxon>Spermatophyta</taxon>
        <taxon>Magnoliopsida</taxon>
        <taxon>eudicotyledons</taxon>
        <taxon>Gunneridae</taxon>
        <taxon>Pentapetalae</taxon>
        <taxon>rosids</taxon>
        <taxon>malvids</taxon>
        <taxon>Malvales</taxon>
        <taxon>Dipterocarpaceae</taxon>
        <taxon>Rubroshorea</taxon>
    </lineage>
</organism>
<dbReference type="Pfam" id="PF00642">
    <property type="entry name" value="zf-CCCH"/>
    <property type="match status" value="1"/>
</dbReference>
<evidence type="ECO:0000256" key="3">
    <source>
        <dbReference type="ARBA" id="ARBA00022833"/>
    </source>
</evidence>
<evidence type="ECO:0000256" key="1">
    <source>
        <dbReference type="ARBA" id="ARBA00022723"/>
    </source>
</evidence>
<feature type="zinc finger region" description="C3H1-type" evidence="4">
    <location>
        <begin position="271"/>
        <end position="298"/>
    </location>
</feature>
<reference evidence="7 8" key="1">
    <citation type="journal article" date="2021" name="Commun. Biol.">
        <title>The genome of Shorea leprosula (Dipterocarpaceae) highlights the ecological relevance of drought in aseasonal tropical rainforests.</title>
        <authorList>
            <person name="Ng K.K.S."/>
            <person name="Kobayashi M.J."/>
            <person name="Fawcett J.A."/>
            <person name="Hatakeyama M."/>
            <person name="Paape T."/>
            <person name="Ng C.H."/>
            <person name="Ang C.C."/>
            <person name="Tnah L.H."/>
            <person name="Lee C.T."/>
            <person name="Nishiyama T."/>
            <person name="Sese J."/>
            <person name="O'Brien M.J."/>
            <person name="Copetti D."/>
            <person name="Mohd Noor M.I."/>
            <person name="Ong R.C."/>
            <person name="Putra M."/>
            <person name="Sireger I.Z."/>
            <person name="Indrioko S."/>
            <person name="Kosugi Y."/>
            <person name="Izuno A."/>
            <person name="Isagi Y."/>
            <person name="Lee S.L."/>
            <person name="Shimizu K.K."/>
        </authorList>
    </citation>
    <scope>NUCLEOTIDE SEQUENCE [LARGE SCALE GENOMIC DNA]</scope>
    <source>
        <strain evidence="7">214</strain>
    </source>
</reference>
<feature type="compositionally biased region" description="Basic and acidic residues" evidence="5">
    <location>
        <begin position="403"/>
        <end position="418"/>
    </location>
</feature>
<dbReference type="Proteomes" id="UP001054252">
    <property type="component" value="Unassembled WGS sequence"/>
</dbReference>
<dbReference type="SUPFAM" id="SSF90229">
    <property type="entry name" value="CCCH zinc finger"/>
    <property type="match status" value="1"/>
</dbReference>
<evidence type="ECO:0000313" key="8">
    <source>
        <dbReference type="Proteomes" id="UP001054252"/>
    </source>
</evidence>
<sequence>MKIKNQSLGHSLASGGNLIPSTPEGTVKNPSLAAMPTSSAVATLADDVNHLPPPETEQQGSDSDTGNVDDDGEEEERAEVEEDDEEVDLPGSSHGSVLCFVDVSTDILESSGKGIKLGSGYSTQEKCGMVLPSSKLSMGDNSCNSKLSGPANEPLRTEKEYRGMKFEVSMHPISAVSEKDAGLNADGKVHLCVGDSATNSSSVTGKEVIPSIPIRCHSGEVVNSIPRFGQEIQQIDIQSVEDRKRTSSRSAASDMRTEVMSPGVDFNNENKRPAIICGFFARGWCIKGSLCRFLHVRDNINVADQQTEGGATIADRQQVLQLDEGLRNATERSKAAASSNALPSSVGYKSQFPSHISSEGILPWKHDESQRLHSFPEDNKFSSLQREDISMATSPSFKQYSSSKDDPESFRDARKESEGQNLPADDYMKSSSHVNVGSSPVFRSIFLSEFRSSSNGPVTSSGDCQSQNQSSNISSLEELTSRIYHRLNSHSSLGLSHFPTPNFSNSFPAIGISPSYRASTWIGSSPFHSFTLSSKPENLALTILAGHPLQSADYKAKISSDDWKPSVPFRPTFFIIPSTSSPQSQYDPLQDSIDSPNFGDRDYKFSFSAPGVSVLNATYQLTYSDSTSTRTPGRECNGDKSTRSNRIQEGVLDSNRHTSGKGSLATEAKTEGTSVVDMQIGKLVKEEISSDASHVKGISKTNKVDMDLDDRYQSDCSRHRKDIKVDSSVKNNETDIEQKLDGNVLKESKAARFFRVALIDVVKGMLKPTWHEGHLSKDAHNTIVKKAVDKVLSSLRPHQIPVTTESAKQYLSLSQPKIAKLVKGYIERYGKS</sequence>
<name>A0AAV5IR16_9ROSI</name>
<dbReference type="AlphaFoldDB" id="A0AAV5IR16"/>
<feature type="compositionally biased region" description="Acidic residues" evidence="5">
    <location>
        <begin position="67"/>
        <end position="88"/>
    </location>
</feature>
<comment type="caution">
    <text evidence="7">The sequence shown here is derived from an EMBL/GenBank/DDBJ whole genome shotgun (WGS) entry which is preliminary data.</text>
</comment>
<evidence type="ECO:0000313" key="7">
    <source>
        <dbReference type="EMBL" id="GKV00980.1"/>
    </source>
</evidence>
<keyword evidence="1 4" id="KW-0479">Metal-binding</keyword>
<keyword evidence="3 4" id="KW-0862">Zinc</keyword>
<dbReference type="PROSITE" id="PS50103">
    <property type="entry name" value="ZF_C3H1"/>
    <property type="match status" value="1"/>
</dbReference>
<keyword evidence="8" id="KW-1185">Reference proteome</keyword>